<dbReference type="EMBL" id="CP000449">
    <property type="protein sequence ID" value="ABI67008.1"/>
    <property type="molecule type" value="Genomic_DNA"/>
</dbReference>
<dbReference type="KEGG" id="mmr:Mmar10_2722"/>
<evidence type="ECO:0000313" key="2">
    <source>
        <dbReference type="Proteomes" id="UP000001964"/>
    </source>
</evidence>
<proteinExistence type="predicted"/>
<dbReference type="InterPro" id="IPR036188">
    <property type="entry name" value="FAD/NAD-bd_sf"/>
</dbReference>
<dbReference type="eggNOG" id="COG0644">
    <property type="taxonomic scope" value="Bacteria"/>
</dbReference>
<evidence type="ECO:0000313" key="1">
    <source>
        <dbReference type="EMBL" id="ABI67008.1"/>
    </source>
</evidence>
<dbReference type="HOGENOM" id="CLU_022247_1_0_5"/>
<protein>
    <submittedName>
        <fullName evidence="1">Tryptophan halogenase</fullName>
    </submittedName>
</protein>
<dbReference type="AlphaFoldDB" id="Q0AL35"/>
<organism evidence="1 2">
    <name type="scientific">Maricaulis maris (strain MCS10)</name>
    <name type="common">Caulobacter maris</name>
    <dbReference type="NCBI Taxonomy" id="394221"/>
    <lineage>
        <taxon>Bacteria</taxon>
        <taxon>Pseudomonadati</taxon>
        <taxon>Pseudomonadota</taxon>
        <taxon>Alphaproteobacteria</taxon>
        <taxon>Maricaulales</taxon>
        <taxon>Maricaulaceae</taxon>
        <taxon>Maricaulis</taxon>
    </lineage>
</organism>
<accession>Q0AL35</accession>
<sequence length="426" mass="46872">MAEPIRSICILGNGLEAWLTAHVLYKALGGEAVSIHIQPLDSRIHDDCAYTILRPSALVALDQFGLNLQGLLRLPATLPSLGQVLRSASGVDTLLPYGGQGVDWAGTSFHHHWLRARQAGLRHPYFAFSPGYHAMASDRFAPPDRRNAIGPMQHESGLHVSTRELTENLRLNLQANIIVLDPTANCEQADLVIHAPGAPDRNSTLDPVHAGPPKPYAVRVEAGGESRLQIPLRSGWLDLPTPAGPAKRHCGNSPWGEDGLVVGLAAAHLPGLEDRSMDRLLFELETLLELWPRSGVHSAEALEYNRLWAQEADEWTALSALSADQEDQRCQARKAVFRRRGYIEPLESRTITPEDWVEAFIGRGVIPAHYDRLSERLTDPQLKSELQKFTDAVGRTVREFPSFPSYLRAIDRAVGPATDAKTEPSA</sequence>
<dbReference type="OrthoDB" id="5695497at2"/>
<reference evidence="1 2" key="1">
    <citation type="submission" date="2006-08" db="EMBL/GenBank/DDBJ databases">
        <title>Complete sequence of Maricaulis maris MCS10.</title>
        <authorList>
            <consortium name="US DOE Joint Genome Institute"/>
            <person name="Copeland A."/>
            <person name="Lucas S."/>
            <person name="Lapidus A."/>
            <person name="Barry K."/>
            <person name="Detter J.C."/>
            <person name="Glavina del Rio T."/>
            <person name="Hammon N."/>
            <person name="Israni S."/>
            <person name="Dalin E."/>
            <person name="Tice H."/>
            <person name="Pitluck S."/>
            <person name="Saunders E."/>
            <person name="Brettin T."/>
            <person name="Bruce D."/>
            <person name="Han C."/>
            <person name="Tapia R."/>
            <person name="Gilna P."/>
            <person name="Schmutz J."/>
            <person name="Larimer F."/>
            <person name="Land M."/>
            <person name="Hauser L."/>
            <person name="Kyrpides N."/>
            <person name="Mikhailova N."/>
            <person name="Viollier P."/>
            <person name="Stephens C."/>
            <person name="Richardson P."/>
        </authorList>
    </citation>
    <scope>NUCLEOTIDE SEQUENCE [LARGE SCALE GENOMIC DNA]</scope>
    <source>
        <strain evidence="1 2">MCS10</strain>
    </source>
</reference>
<dbReference type="RefSeq" id="WP_011644652.1">
    <property type="nucleotide sequence ID" value="NC_008347.1"/>
</dbReference>
<dbReference type="Gene3D" id="3.50.50.60">
    <property type="entry name" value="FAD/NAD(P)-binding domain"/>
    <property type="match status" value="2"/>
</dbReference>
<keyword evidence="2" id="KW-1185">Reference proteome</keyword>
<name>Q0AL35_MARMM</name>
<dbReference type="STRING" id="394221.Mmar10_2722"/>
<dbReference type="Proteomes" id="UP000001964">
    <property type="component" value="Chromosome"/>
</dbReference>
<gene>
    <name evidence="1" type="ordered locus">Mmar10_2722</name>
</gene>